<accession>A0A8S1YLX2</accession>
<sequence length="59" mass="7082">MIKRVWSFVIKVQNIKRLLFNKCMDTLEAKLNNVMSFIKVAQLIEEIKSRRQNQCNELQ</sequence>
<name>A0A8S1YLX2_PAROT</name>
<dbReference type="Proteomes" id="UP000683925">
    <property type="component" value="Unassembled WGS sequence"/>
</dbReference>
<protein>
    <submittedName>
        <fullName evidence="1">Uncharacterized protein</fullName>
    </submittedName>
</protein>
<evidence type="ECO:0000313" key="1">
    <source>
        <dbReference type="EMBL" id="CAD8214840.1"/>
    </source>
</evidence>
<keyword evidence="2" id="KW-1185">Reference proteome</keyword>
<gene>
    <name evidence="1" type="ORF">POCTA_138.1.T1900011</name>
</gene>
<reference evidence="1" key="1">
    <citation type="submission" date="2021-01" db="EMBL/GenBank/DDBJ databases">
        <authorList>
            <consortium name="Genoscope - CEA"/>
            <person name="William W."/>
        </authorList>
    </citation>
    <scope>NUCLEOTIDE SEQUENCE</scope>
</reference>
<dbReference type="AlphaFoldDB" id="A0A8S1YLX2"/>
<dbReference type="EMBL" id="CAJJDP010000194">
    <property type="protein sequence ID" value="CAD8214840.1"/>
    <property type="molecule type" value="Genomic_DNA"/>
</dbReference>
<organism evidence="1 2">
    <name type="scientific">Paramecium octaurelia</name>
    <dbReference type="NCBI Taxonomy" id="43137"/>
    <lineage>
        <taxon>Eukaryota</taxon>
        <taxon>Sar</taxon>
        <taxon>Alveolata</taxon>
        <taxon>Ciliophora</taxon>
        <taxon>Intramacronucleata</taxon>
        <taxon>Oligohymenophorea</taxon>
        <taxon>Peniculida</taxon>
        <taxon>Parameciidae</taxon>
        <taxon>Paramecium</taxon>
    </lineage>
</organism>
<proteinExistence type="predicted"/>
<evidence type="ECO:0000313" key="2">
    <source>
        <dbReference type="Proteomes" id="UP000683925"/>
    </source>
</evidence>
<comment type="caution">
    <text evidence="1">The sequence shown here is derived from an EMBL/GenBank/DDBJ whole genome shotgun (WGS) entry which is preliminary data.</text>
</comment>